<protein>
    <submittedName>
        <fullName evidence="1">Uncharacterized protein</fullName>
    </submittedName>
</protein>
<evidence type="ECO:0000313" key="1">
    <source>
        <dbReference type="EMBL" id="OAQ75573.1"/>
    </source>
</evidence>
<accession>A0A179GDX1</accession>
<organism evidence="1 2">
    <name type="scientific">Purpureocillium lilacinum</name>
    <name type="common">Paecilomyces lilacinus</name>
    <dbReference type="NCBI Taxonomy" id="33203"/>
    <lineage>
        <taxon>Eukaryota</taxon>
        <taxon>Fungi</taxon>
        <taxon>Dikarya</taxon>
        <taxon>Ascomycota</taxon>
        <taxon>Pezizomycotina</taxon>
        <taxon>Sordariomycetes</taxon>
        <taxon>Hypocreomycetidae</taxon>
        <taxon>Hypocreales</taxon>
        <taxon>Ophiocordycipitaceae</taxon>
        <taxon>Purpureocillium</taxon>
    </lineage>
</organism>
<evidence type="ECO:0000313" key="2">
    <source>
        <dbReference type="Proteomes" id="UP000078240"/>
    </source>
</evidence>
<sequence length="93" mass="10197">MSAQQLFMASAAAWVTLPPHRCRSSRFTTNPSICGRVLRCYFRRFVLGGAGGKGDAIQCHCICMYGYLVGSALCELPDIDDRLVPTCQGRLPL</sequence>
<gene>
    <name evidence="1" type="ORF">VFPBJ_09546</name>
</gene>
<proteinExistence type="predicted"/>
<dbReference type="EMBL" id="LSBH01000008">
    <property type="protein sequence ID" value="OAQ75573.1"/>
    <property type="molecule type" value="Genomic_DNA"/>
</dbReference>
<name>A0A179GDX1_PURLI</name>
<dbReference type="AlphaFoldDB" id="A0A179GDX1"/>
<reference evidence="1 2" key="1">
    <citation type="submission" date="2016-01" db="EMBL/GenBank/DDBJ databases">
        <title>Biosynthesis of antibiotic leucinostatins and their inhibition on Phytophthora in bio-control Purpureocillium lilacinum.</title>
        <authorList>
            <person name="Wang G."/>
            <person name="Liu Z."/>
            <person name="Lin R."/>
            <person name="Li E."/>
            <person name="Mao Z."/>
            <person name="Ling J."/>
            <person name="Yin W."/>
            <person name="Xie B."/>
        </authorList>
    </citation>
    <scope>NUCLEOTIDE SEQUENCE [LARGE SCALE GENOMIC DNA]</scope>
    <source>
        <strain evidence="1">PLBJ-1</strain>
    </source>
</reference>
<dbReference type="Proteomes" id="UP000078240">
    <property type="component" value="Unassembled WGS sequence"/>
</dbReference>
<comment type="caution">
    <text evidence="1">The sequence shown here is derived from an EMBL/GenBank/DDBJ whole genome shotgun (WGS) entry which is preliminary data.</text>
</comment>